<dbReference type="InterPro" id="IPR012340">
    <property type="entry name" value="NA-bd_OB-fold"/>
</dbReference>
<keyword evidence="3 4" id="KW-0949">S-adenosyl-L-methionine</keyword>
<evidence type="ECO:0000256" key="3">
    <source>
        <dbReference type="ARBA" id="ARBA00022691"/>
    </source>
</evidence>
<feature type="binding site" evidence="4">
    <location>
        <position position="241"/>
    </location>
    <ligand>
        <name>S-adenosyl-L-methionine</name>
        <dbReference type="ChEBI" id="CHEBI:59789"/>
    </ligand>
</feature>
<dbReference type="InterPro" id="IPR010280">
    <property type="entry name" value="U5_MeTrfase_fam"/>
</dbReference>
<dbReference type="GO" id="GO:0032259">
    <property type="term" value="P:methylation"/>
    <property type="evidence" value="ECO:0007669"/>
    <property type="project" value="UniProtKB-KW"/>
</dbReference>
<dbReference type="FunFam" id="2.40.50.140:FF:000097">
    <property type="entry name" value="23S rRNA (uracil(1939)-C(5))-methyltransferase RlmD"/>
    <property type="match status" value="1"/>
</dbReference>
<dbReference type="EMBL" id="LIBO01000006">
    <property type="protein sequence ID" value="KRO63133.1"/>
    <property type="molecule type" value="Genomic_DNA"/>
</dbReference>
<feature type="binding site" evidence="4">
    <location>
        <position position="220"/>
    </location>
    <ligand>
        <name>S-adenosyl-L-methionine</name>
        <dbReference type="ChEBI" id="CHEBI:59789"/>
    </ligand>
</feature>
<accession>A0A0R2RRL1</accession>
<name>A0A0R2RRL1_9BACT</name>
<evidence type="ECO:0000259" key="5">
    <source>
        <dbReference type="PROSITE" id="PS50926"/>
    </source>
</evidence>
<dbReference type="InterPro" id="IPR002792">
    <property type="entry name" value="TRAM_dom"/>
</dbReference>
<dbReference type="PROSITE" id="PS50926">
    <property type="entry name" value="TRAM"/>
    <property type="match status" value="1"/>
</dbReference>
<evidence type="ECO:0000256" key="4">
    <source>
        <dbReference type="PROSITE-ProRule" id="PRU01024"/>
    </source>
</evidence>
<gene>
    <name evidence="6" type="ORF">ABR82_02615</name>
</gene>
<comment type="caution">
    <text evidence="6">The sequence shown here is derived from an EMBL/GenBank/DDBJ whole genome shotgun (WGS) entry which is preliminary data.</text>
</comment>
<dbReference type="Pfam" id="PF05958">
    <property type="entry name" value="tRNA_U5-meth_tr"/>
    <property type="match status" value="1"/>
</dbReference>
<dbReference type="SUPFAM" id="SSF53335">
    <property type="entry name" value="S-adenosyl-L-methionine-dependent methyltransferases"/>
    <property type="match status" value="1"/>
</dbReference>
<organism evidence="6 7">
    <name type="scientific">Verrucomicrobia subdivision 6 bacterium BACL9 MAG-120507-bin52</name>
    <dbReference type="NCBI Taxonomy" id="1655590"/>
    <lineage>
        <taxon>Bacteria</taxon>
        <taxon>Pseudomonadati</taxon>
        <taxon>Verrucomicrobiota</taxon>
        <taxon>Verrucomicrobiia</taxon>
        <taxon>Verrucomicrobiales</taxon>
        <taxon>Verrucomicrobia subdivision 6</taxon>
    </lineage>
</organism>
<keyword evidence="1 4" id="KW-0489">Methyltransferase</keyword>
<protein>
    <recommendedName>
        <fullName evidence="5">TRAM domain-containing protein</fullName>
    </recommendedName>
</protein>
<dbReference type="AlphaFoldDB" id="A0A0R2RRL1"/>
<evidence type="ECO:0000256" key="2">
    <source>
        <dbReference type="ARBA" id="ARBA00022679"/>
    </source>
</evidence>
<feature type="active site" description="Nucleophile" evidence="4">
    <location>
        <position position="313"/>
    </location>
</feature>
<feature type="binding site" evidence="4">
    <location>
        <position position="285"/>
    </location>
    <ligand>
        <name>S-adenosyl-L-methionine</name>
        <dbReference type="ChEBI" id="CHEBI:59789"/>
    </ligand>
</feature>
<feature type="binding site" evidence="4">
    <location>
        <position position="192"/>
    </location>
    <ligand>
        <name>S-adenosyl-L-methionine</name>
        <dbReference type="ChEBI" id="CHEBI:59789"/>
    </ligand>
</feature>
<dbReference type="SUPFAM" id="SSF50249">
    <property type="entry name" value="Nucleic acid-binding proteins"/>
    <property type="match status" value="1"/>
</dbReference>
<dbReference type="Proteomes" id="UP000051269">
    <property type="component" value="Unassembled WGS sequence"/>
</dbReference>
<dbReference type="PANTHER" id="PTHR11061">
    <property type="entry name" value="RNA M5U METHYLTRANSFERASE"/>
    <property type="match status" value="1"/>
</dbReference>
<dbReference type="Gene3D" id="2.40.50.140">
    <property type="entry name" value="Nucleic acid-binding proteins"/>
    <property type="match status" value="1"/>
</dbReference>
<dbReference type="Pfam" id="PF01938">
    <property type="entry name" value="TRAM"/>
    <property type="match status" value="1"/>
</dbReference>
<dbReference type="GO" id="GO:0008173">
    <property type="term" value="F:RNA methyltransferase activity"/>
    <property type="evidence" value="ECO:0007669"/>
    <property type="project" value="InterPro"/>
</dbReference>
<dbReference type="InterPro" id="IPR029063">
    <property type="entry name" value="SAM-dependent_MTases_sf"/>
</dbReference>
<reference evidence="6 7" key="1">
    <citation type="submission" date="2015-10" db="EMBL/GenBank/DDBJ databases">
        <title>Metagenome-Assembled Genomes uncover a global brackish microbiome.</title>
        <authorList>
            <person name="Hugerth L.W."/>
            <person name="Larsson J."/>
            <person name="Alneberg J."/>
            <person name="Lindh M.V."/>
            <person name="Legrand C."/>
            <person name="Pinhassi J."/>
            <person name="Andersson A.F."/>
        </authorList>
    </citation>
    <scope>NUCLEOTIDE SEQUENCE [LARGE SCALE GENOMIC DNA]</scope>
    <source>
        <strain evidence="6">BACL18 MAG-120507-bin52</strain>
    </source>
</reference>
<evidence type="ECO:0000256" key="1">
    <source>
        <dbReference type="ARBA" id="ARBA00022603"/>
    </source>
</evidence>
<evidence type="ECO:0000313" key="7">
    <source>
        <dbReference type="Proteomes" id="UP000051269"/>
    </source>
</evidence>
<sequence length="363" mass="40018">MGSAAEPIELTISELAYGGDGVSRHEGQVIFVPFTALREKVRVVVTEVHKTYSRARLVEVLEPSADRVVPPCSLFTQCGGCATQHLAYPAEVRAKVAQIESALKRIGKLENPVLRPALTGPDYAYRNRITVHNRDGRIGFLGADGRTLVDVARCLLAADDVNQKLAVLRERPRPRPHYSIRADEVRGEAFYQSNRPLAKLLQQQVVAAVPEGIESILEGYAGTGFFSKPLTERGIRVVGVESSAAAVPVFQREAPKAELLEGRFEDRFEEGLEKLGTGASFCLINPPRGGLSPDARRFFERDLPFQGVLYLSCDPPALARDLRAWSAKWTPEWFQPIDLFPRTAHVECLVLLRSSALSPSHSP</sequence>
<feature type="domain" description="TRAM" evidence="5">
    <location>
        <begin position="1"/>
        <end position="59"/>
    </location>
</feature>
<dbReference type="GO" id="GO:0006396">
    <property type="term" value="P:RNA processing"/>
    <property type="evidence" value="ECO:0007669"/>
    <property type="project" value="InterPro"/>
</dbReference>
<dbReference type="Gene3D" id="3.40.50.150">
    <property type="entry name" value="Vaccinia Virus protein VP39"/>
    <property type="match status" value="2"/>
</dbReference>
<dbReference type="PANTHER" id="PTHR11061:SF30">
    <property type="entry name" value="TRNA (URACIL(54)-C(5))-METHYLTRANSFERASE"/>
    <property type="match status" value="1"/>
</dbReference>
<evidence type="ECO:0000313" key="6">
    <source>
        <dbReference type="EMBL" id="KRO63133.1"/>
    </source>
</evidence>
<proteinExistence type="inferred from homology"/>
<keyword evidence="2 4" id="KW-0808">Transferase</keyword>
<dbReference type="PROSITE" id="PS51687">
    <property type="entry name" value="SAM_MT_RNA_M5U"/>
    <property type="match status" value="1"/>
</dbReference>
<comment type="similarity">
    <text evidence="4">Belongs to the class I-like SAM-binding methyltransferase superfamily. RNA M5U methyltransferase family.</text>
</comment>